<feature type="transmembrane region" description="Helical" evidence="1">
    <location>
        <begin position="6"/>
        <end position="33"/>
    </location>
</feature>
<evidence type="ECO:0000256" key="1">
    <source>
        <dbReference type="SAM" id="Phobius"/>
    </source>
</evidence>
<gene>
    <name evidence="2" type="ORF">BV898_06300</name>
</gene>
<keyword evidence="1" id="KW-1133">Transmembrane helix</keyword>
<accession>A0A1W0WX39</accession>
<sequence length="80" mass="8819">MVDVIFVTVLIFFILLGGVIILGPIIFLILMCVRNRKCTNRMANSPLQAAPFVVEQNNFQAVPPMAPAVMFNSPKNVSVQ</sequence>
<evidence type="ECO:0008006" key="4">
    <source>
        <dbReference type="Google" id="ProtNLM"/>
    </source>
</evidence>
<dbReference type="EMBL" id="MTYJ01000036">
    <property type="protein sequence ID" value="OQV19761.1"/>
    <property type="molecule type" value="Genomic_DNA"/>
</dbReference>
<keyword evidence="3" id="KW-1185">Reference proteome</keyword>
<organism evidence="2 3">
    <name type="scientific">Hypsibius exemplaris</name>
    <name type="common">Freshwater tardigrade</name>
    <dbReference type="NCBI Taxonomy" id="2072580"/>
    <lineage>
        <taxon>Eukaryota</taxon>
        <taxon>Metazoa</taxon>
        <taxon>Ecdysozoa</taxon>
        <taxon>Tardigrada</taxon>
        <taxon>Eutardigrada</taxon>
        <taxon>Parachela</taxon>
        <taxon>Hypsibioidea</taxon>
        <taxon>Hypsibiidae</taxon>
        <taxon>Hypsibius</taxon>
    </lineage>
</organism>
<keyword evidence="1" id="KW-0472">Membrane</keyword>
<proteinExistence type="predicted"/>
<comment type="caution">
    <text evidence="2">The sequence shown here is derived from an EMBL/GenBank/DDBJ whole genome shotgun (WGS) entry which is preliminary data.</text>
</comment>
<dbReference type="Proteomes" id="UP000192578">
    <property type="component" value="Unassembled WGS sequence"/>
</dbReference>
<protein>
    <recommendedName>
        <fullName evidence="4">Transmembrane protein</fullName>
    </recommendedName>
</protein>
<keyword evidence="1" id="KW-0812">Transmembrane</keyword>
<reference evidence="3" key="1">
    <citation type="submission" date="2017-01" db="EMBL/GenBank/DDBJ databases">
        <title>Comparative genomics of anhydrobiosis in the tardigrade Hypsibius dujardini.</title>
        <authorList>
            <person name="Yoshida Y."/>
            <person name="Koutsovoulos G."/>
            <person name="Laetsch D."/>
            <person name="Stevens L."/>
            <person name="Kumar S."/>
            <person name="Horikawa D."/>
            <person name="Ishino K."/>
            <person name="Komine S."/>
            <person name="Tomita M."/>
            <person name="Blaxter M."/>
            <person name="Arakawa K."/>
        </authorList>
    </citation>
    <scope>NUCLEOTIDE SEQUENCE [LARGE SCALE GENOMIC DNA]</scope>
    <source>
        <strain evidence="3">Z151</strain>
    </source>
</reference>
<dbReference type="AlphaFoldDB" id="A0A1W0WX39"/>
<evidence type="ECO:0000313" key="3">
    <source>
        <dbReference type="Proteomes" id="UP000192578"/>
    </source>
</evidence>
<evidence type="ECO:0000313" key="2">
    <source>
        <dbReference type="EMBL" id="OQV19761.1"/>
    </source>
</evidence>
<name>A0A1W0WX39_HYPEX</name>